<dbReference type="GO" id="GO:0000150">
    <property type="term" value="F:DNA strand exchange activity"/>
    <property type="evidence" value="ECO:0007669"/>
    <property type="project" value="InterPro"/>
</dbReference>
<sequence>MNKITPEHLARRAYIYVRQSSADQLLHNHESRRRQYGLADRARQLGWTDVVVIDDDLGRSGGGIARPGFERLLGAICEGRVGIVLAIEASRLARNGRDWHTLLEFCGLVDCLLADEDGVYDARLPNDRLVLGMKGTMSEMELSILRQRSLEALRQKARRGELFLTVAVGYIKTRHDRIALNPDQRVREALALVFRKFAEFQSIRQVHL</sequence>
<name>A0A560HJ04_9PROT</name>
<dbReference type="AlphaFoldDB" id="A0A560HJ04"/>
<dbReference type="SUPFAM" id="SSF53041">
    <property type="entry name" value="Resolvase-like"/>
    <property type="match status" value="1"/>
</dbReference>
<dbReference type="Proteomes" id="UP000318050">
    <property type="component" value="Unassembled WGS sequence"/>
</dbReference>
<reference evidence="2 3" key="1">
    <citation type="submission" date="2019-06" db="EMBL/GenBank/DDBJ databases">
        <title>Genomic Encyclopedia of Type Strains, Phase IV (KMG-V): Genome sequencing to study the core and pangenomes of soil and plant-associated prokaryotes.</title>
        <authorList>
            <person name="Whitman W."/>
        </authorList>
    </citation>
    <scope>NUCLEOTIDE SEQUENCE [LARGE SCALE GENOMIC DNA]</scope>
    <source>
        <strain evidence="2 3">BR 11140</strain>
    </source>
</reference>
<dbReference type="EMBL" id="VITT01000052">
    <property type="protein sequence ID" value="TWB46456.1"/>
    <property type="molecule type" value="Genomic_DNA"/>
</dbReference>
<proteinExistence type="predicted"/>
<dbReference type="SMART" id="SM00857">
    <property type="entry name" value="Resolvase"/>
    <property type="match status" value="1"/>
</dbReference>
<evidence type="ECO:0000313" key="3">
    <source>
        <dbReference type="Proteomes" id="UP000318050"/>
    </source>
</evidence>
<dbReference type="PROSITE" id="PS51736">
    <property type="entry name" value="RECOMBINASES_3"/>
    <property type="match status" value="1"/>
</dbReference>
<dbReference type="GO" id="GO:0003677">
    <property type="term" value="F:DNA binding"/>
    <property type="evidence" value="ECO:0007669"/>
    <property type="project" value="InterPro"/>
</dbReference>
<evidence type="ECO:0000259" key="1">
    <source>
        <dbReference type="PROSITE" id="PS51736"/>
    </source>
</evidence>
<evidence type="ECO:0000313" key="2">
    <source>
        <dbReference type="EMBL" id="TWB46456.1"/>
    </source>
</evidence>
<organism evidence="2 3">
    <name type="scientific">Nitrospirillum amazonense</name>
    <dbReference type="NCBI Taxonomy" id="28077"/>
    <lineage>
        <taxon>Bacteria</taxon>
        <taxon>Pseudomonadati</taxon>
        <taxon>Pseudomonadota</taxon>
        <taxon>Alphaproteobacteria</taxon>
        <taxon>Rhodospirillales</taxon>
        <taxon>Azospirillaceae</taxon>
        <taxon>Nitrospirillum</taxon>
    </lineage>
</organism>
<comment type="caution">
    <text evidence="2">The sequence shown here is derived from an EMBL/GenBank/DDBJ whole genome shotgun (WGS) entry which is preliminary data.</text>
</comment>
<gene>
    <name evidence="2" type="ORF">FBZ92_1525</name>
</gene>
<dbReference type="InterPro" id="IPR050639">
    <property type="entry name" value="SSR_resolvase"/>
</dbReference>
<dbReference type="InterPro" id="IPR006119">
    <property type="entry name" value="Resolv_N"/>
</dbReference>
<protein>
    <submittedName>
        <fullName evidence="2">DNA invertase Pin-like site-specific DNA recombinase</fullName>
    </submittedName>
</protein>
<dbReference type="CDD" id="cd00338">
    <property type="entry name" value="Ser_Recombinase"/>
    <property type="match status" value="1"/>
</dbReference>
<accession>A0A560HJ04</accession>
<feature type="domain" description="Resolvase/invertase-type recombinase catalytic" evidence="1">
    <location>
        <begin position="12"/>
        <end position="160"/>
    </location>
</feature>
<dbReference type="Pfam" id="PF00239">
    <property type="entry name" value="Resolvase"/>
    <property type="match status" value="1"/>
</dbReference>
<dbReference type="Gene3D" id="3.40.50.1390">
    <property type="entry name" value="Resolvase, N-terminal catalytic domain"/>
    <property type="match status" value="1"/>
</dbReference>
<dbReference type="PANTHER" id="PTHR30461:SF23">
    <property type="entry name" value="DNA RECOMBINASE-RELATED"/>
    <property type="match status" value="1"/>
</dbReference>
<dbReference type="PANTHER" id="PTHR30461">
    <property type="entry name" value="DNA-INVERTASE FROM LAMBDOID PROPHAGE"/>
    <property type="match status" value="1"/>
</dbReference>
<dbReference type="InterPro" id="IPR036162">
    <property type="entry name" value="Resolvase-like_N_sf"/>
</dbReference>